<dbReference type="Pfam" id="PF14833">
    <property type="entry name" value="NAD_binding_11"/>
    <property type="match status" value="1"/>
</dbReference>
<organism evidence="5 6">
    <name type="scientific">Methylobacterium komagatae</name>
    <dbReference type="NCBI Taxonomy" id="374425"/>
    <lineage>
        <taxon>Bacteria</taxon>
        <taxon>Pseudomonadati</taxon>
        <taxon>Pseudomonadota</taxon>
        <taxon>Alphaproteobacteria</taxon>
        <taxon>Hyphomicrobiales</taxon>
        <taxon>Methylobacteriaceae</taxon>
        <taxon>Methylobacterium</taxon>
    </lineage>
</organism>
<name>A0ABW2BL18_9HYPH</name>
<dbReference type="GO" id="GO:0016491">
    <property type="term" value="F:oxidoreductase activity"/>
    <property type="evidence" value="ECO:0007669"/>
    <property type="project" value="UniProtKB-KW"/>
</dbReference>
<dbReference type="PIRSF" id="PIRSF000103">
    <property type="entry name" value="HIBADH"/>
    <property type="match status" value="1"/>
</dbReference>
<proteinExistence type="predicted"/>
<feature type="domain" description="6-phosphogluconate dehydrogenase NADP-binding" evidence="3">
    <location>
        <begin position="2"/>
        <end position="154"/>
    </location>
</feature>
<dbReference type="InterPro" id="IPR051265">
    <property type="entry name" value="HIBADH-related_NP60_sf"/>
</dbReference>
<gene>
    <name evidence="5" type="ORF">ACFQE0_16805</name>
</gene>
<keyword evidence="1 5" id="KW-0560">Oxidoreductase</keyword>
<dbReference type="Gene3D" id="1.10.1040.10">
    <property type="entry name" value="N-(1-d-carboxylethyl)-l-norvaline Dehydrogenase, domain 2"/>
    <property type="match status" value="1"/>
</dbReference>
<dbReference type="Pfam" id="PF03446">
    <property type="entry name" value="NAD_binding_2"/>
    <property type="match status" value="1"/>
</dbReference>
<dbReference type="InterPro" id="IPR008927">
    <property type="entry name" value="6-PGluconate_DH-like_C_sf"/>
</dbReference>
<dbReference type="InterPro" id="IPR015815">
    <property type="entry name" value="HIBADH-related"/>
</dbReference>
<evidence type="ECO:0000256" key="1">
    <source>
        <dbReference type="ARBA" id="ARBA00023002"/>
    </source>
</evidence>
<dbReference type="Proteomes" id="UP001596292">
    <property type="component" value="Unassembled WGS sequence"/>
</dbReference>
<dbReference type="EC" id="1.1.-.-" evidence="5"/>
<dbReference type="RefSeq" id="WP_378971687.1">
    <property type="nucleotide sequence ID" value="NZ_JBHSWN010000001.1"/>
</dbReference>
<evidence type="ECO:0000259" key="3">
    <source>
        <dbReference type="Pfam" id="PF03446"/>
    </source>
</evidence>
<sequence>MDVGFIGMGRMGRGMAARLAQEGHTVRAWNRSPEAAQGVPGVTAVGSAAEAFRGDAVITMLADDAALESVLVQGGLLDGAGRPGVHLGMSTISVALAERLTAIHERAGIPYVSAPVFGRPDAAEAGKLNIVVAGPEASIASATPLLDAMGAKTWRYGEKPKRANAVKLAGNFMLISAIEAMGEACAFTEGHGVPGAELLDLMSNTIFAAPVYKNYGAAIATSRYEPPGFGLRLGAKDIRLALQAGEAAGVPMPFASVLRDGLIEAMARGDGEKDLAALAEVSRRRREGR</sequence>
<reference evidence="6" key="1">
    <citation type="journal article" date="2019" name="Int. J. Syst. Evol. Microbiol.">
        <title>The Global Catalogue of Microorganisms (GCM) 10K type strain sequencing project: providing services to taxonomists for standard genome sequencing and annotation.</title>
        <authorList>
            <consortium name="The Broad Institute Genomics Platform"/>
            <consortium name="The Broad Institute Genome Sequencing Center for Infectious Disease"/>
            <person name="Wu L."/>
            <person name="Ma J."/>
        </authorList>
    </citation>
    <scope>NUCLEOTIDE SEQUENCE [LARGE SCALE GENOMIC DNA]</scope>
    <source>
        <strain evidence="6">CCUG 48316</strain>
    </source>
</reference>
<dbReference type="InterPro" id="IPR013328">
    <property type="entry name" value="6PGD_dom2"/>
</dbReference>
<protein>
    <submittedName>
        <fullName evidence="5">NAD(P)-dependent oxidoreductase</fullName>
        <ecNumber evidence="5">1.1.-.-</ecNumber>
    </submittedName>
</protein>
<evidence type="ECO:0000313" key="5">
    <source>
        <dbReference type="EMBL" id="MFC6791128.1"/>
    </source>
</evidence>
<dbReference type="SUPFAM" id="SSF48179">
    <property type="entry name" value="6-phosphogluconate dehydrogenase C-terminal domain-like"/>
    <property type="match status" value="1"/>
</dbReference>
<keyword evidence="6" id="KW-1185">Reference proteome</keyword>
<dbReference type="EMBL" id="JBHSWN010000001">
    <property type="protein sequence ID" value="MFC6791128.1"/>
    <property type="molecule type" value="Genomic_DNA"/>
</dbReference>
<evidence type="ECO:0000259" key="4">
    <source>
        <dbReference type="Pfam" id="PF14833"/>
    </source>
</evidence>
<comment type="caution">
    <text evidence="5">The sequence shown here is derived from an EMBL/GenBank/DDBJ whole genome shotgun (WGS) entry which is preliminary data.</text>
</comment>
<dbReference type="Gene3D" id="3.40.50.720">
    <property type="entry name" value="NAD(P)-binding Rossmann-like Domain"/>
    <property type="match status" value="1"/>
</dbReference>
<dbReference type="InterPro" id="IPR006115">
    <property type="entry name" value="6PGDH_NADP-bd"/>
</dbReference>
<evidence type="ECO:0000256" key="2">
    <source>
        <dbReference type="ARBA" id="ARBA00023027"/>
    </source>
</evidence>
<dbReference type="InterPro" id="IPR029154">
    <property type="entry name" value="HIBADH-like_NADP-bd"/>
</dbReference>
<dbReference type="InterPro" id="IPR036291">
    <property type="entry name" value="NAD(P)-bd_dom_sf"/>
</dbReference>
<keyword evidence="2" id="KW-0520">NAD</keyword>
<evidence type="ECO:0000313" key="6">
    <source>
        <dbReference type="Proteomes" id="UP001596292"/>
    </source>
</evidence>
<feature type="domain" description="3-hydroxyisobutyrate dehydrogenase-like NAD-binding" evidence="4">
    <location>
        <begin position="163"/>
        <end position="281"/>
    </location>
</feature>
<dbReference type="PANTHER" id="PTHR43580">
    <property type="entry name" value="OXIDOREDUCTASE GLYR1-RELATED"/>
    <property type="match status" value="1"/>
</dbReference>
<dbReference type="SUPFAM" id="SSF51735">
    <property type="entry name" value="NAD(P)-binding Rossmann-fold domains"/>
    <property type="match status" value="1"/>
</dbReference>
<accession>A0ABW2BL18</accession>
<dbReference type="PANTHER" id="PTHR43580:SF2">
    <property type="entry name" value="CYTOKINE-LIKE NUCLEAR FACTOR N-PAC"/>
    <property type="match status" value="1"/>
</dbReference>